<reference evidence="2 3" key="1">
    <citation type="submission" date="2021-06" db="EMBL/GenBank/DDBJ databases">
        <title>Sphingomonas sp. XMGL2, whole genome shotgun sequencing project.</title>
        <authorList>
            <person name="Zhao G."/>
            <person name="Shen L."/>
        </authorList>
    </citation>
    <scope>NUCLEOTIDE SEQUENCE [LARGE SCALE GENOMIC DNA]</scope>
    <source>
        <strain evidence="2 3">XMGL2</strain>
    </source>
</reference>
<keyword evidence="1" id="KW-1133">Transmembrane helix</keyword>
<evidence type="ECO:0000256" key="1">
    <source>
        <dbReference type="SAM" id="Phobius"/>
    </source>
</evidence>
<dbReference type="RefSeq" id="WP_216324048.1">
    <property type="nucleotide sequence ID" value="NZ_JAHKRT010000004.1"/>
</dbReference>
<keyword evidence="1" id="KW-0812">Transmembrane</keyword>
<keyword evidence="1" id="KW-0472">Membrane</keyword>
<proteinExistence type="predicted"/>
<sequence length="215" mass="23324">MSAEAGRQRDERRRWAAPGGRHDRLISAARIALPAAIGVLAALLAVAPLTAGRDVSFVLAKDRVEVAQERMRVSEAVYRGEDRKGQPFQLRAASAVQATSTDPVVKLSDLSARIMLSDGPANLVAPTSRYDMNTEMVDVNGPVRFTRADGSVIQTRDVTVNLDSRQLKSAAPVDGVIPLGRFSSNRFSGDLEARTLNLDGNVRLHITQRRGRAAR</sequence>
<accession>A0ABS6BI81</accession>
<dbReference type="EMBL" id="JAHKRT010000004">
    <property type="protein sequence ID" value="MBU3078017.1"/>
    <property type="molecule type" value="Genomic_DNA"/>
</dbReference>
<dbReference type="InterPro" id="IPR010664">
    <property type="entry name" value="LipoPS_assembly_LptC-rel"/>
</dbReference>
<name>A0ABS6BI81_9SPHN</name>
<comment type="caution">
    <text evidence="2">The sequence shown here is derived from an EMBL/GenBank/DDBJ whole genome shotgun (WGS) entry which is preliminary data.</text>
</comment>
<dbReference type="Pfam" id="PF06835">
    <property type="entry name" value="LptC"/>
    <property type="match status" value="1"/>
</dbReference>
<feature type="transmembrane region" description="Helical" evidence="1">
    <location>
        <begin position="31"/>
        <end position="51"/>
    </location>
</feature>
<protein>
    <submittedName>
        <fullName evidence="2">LPS export ABC transporter periplasmic protein LptC</fullName>
    </submittedName>
</protein>
<gene>
    <name evidence="2" type="primary">lptC</name>
    <name evidence="2" type="ORF">KOF26_09080</name>
</gene>
<evidence type="ECO:0000313" key="3">
    <source>
        <dbReference type="Proteomes" id="UP000776276"/>
    </source>
</evidence>
<evidence type="ECO:0000313" key="2">
    <source>
        <dbReference type="EMBL" id="MBU3078017.1"/>
    </source>
</evidence>
<keyword evidence="3" id="KW-1185">Reference proteome</keyword>
<dbReference type="Proteomes" id="UP000776276">
    <property type="component" value="Unassembled WGS sequence"/>
</dbReference>
<organism evidence="2 3">
    <name type="scientific">Sphingomonas quercus</name>
    <dbReference type="NCBI Taxonomy" id="2842451"/>
    <lineage>
        <taxon>Bacteria</taxon>
        <taxon>Pseudomonadati</taxon>
        <taxon>Pseudomonadota</taxon>
        <taxon>Alphaproteobacteria</taxon>
        <taxon>Sphingomonadales</taxon>
        <taxon>Sphingomonadaceae</taxon>
        <taxon>Sphingomonas</taxon>
    </lineage>
</organism>